<proteinExistence type="predicted"/>
<evidence type="ECO:0000313" key="3">
    <source>
        <dbReference type="Proteomes" id="UP000295345"/>
    </source>
</evidence>
<dbReference type="RefSeq" id="WP_425086274.1">
    <property type="nucleotide sequence ID" value="NZ_SMKI01000668.1"/>
</dbReference>
<accession>A0A4R4SFR9</accession>
<reference evidence="2 3" key="1">
    <citation type="submission" date="2019-03" db="EMBL/GenBank/DDBJ databases">
        <title>Draft genome sequences of novel Actinobacteria.</title>
        <authorList>
            <person name="Sahin N."/>
            <person name="Ay H."/>
            <person name="Saygin H."/>
        </authorList>
    </citation>
    <scope>NUCLEOTIDE SEQUENCE [LARGE SCALE GENOMIC DNA]</scope>
    <source>
        <strain evidence="2 3">DSM 41900</strain>
    </source>
</reference>
<name>A0A4R4SFR9_9ACTN</name>
<comment type="caution">
    <text evidence="2">The sequence shown here is derived from an EMBL/GenBank/DDBJ whole genome shotgun (WGS) entry which is preliminary data.</text>
</comment>
<protein>
    <submittedName>
        <fullName evidence="2">GNAT family N-acetyltransferase</fullName>
    </submittedName>
</protein>
<dbReference type="EMBL" id="SMKI01000668">
    <property type="protein sequence ID" value="TDC62258.1"/>
    <property type="molecule type" value="Genomic_DNA"/>
</dbReference>
<feature type="domain" description="Histone acetyltransferase Rv0428c-like C-terminal" evidence="1">
    <location>
        <begin position="65"/>
        <end position="137"/>
    </location>
</feature>
<sequence>MRTLTGAREPGARFTDTVGVLTSWAGGELSVTRRDGRTVRLAEADLVAGKVVPPTPARRRGVPAAGVRELTLVAARGWCGPDVEEVGGWLARACGGWTRRANSAVPLEEASLGRGAPDLDRLGAWFAARGLPASLQVTTGADGSGELLAAELAERGWGAGGHST</sequence>
<evidence type="ECO:0000259" key="1">
    <source>
        <dbReference type="Pfam" id="PF24553"/>
    </source>
</evidence>
<dbReference type="Pfam" id="PF24553">
    <property type="entry name" value="Rv0428c_C"/>
    <property type="match status" value="1"/>
</dbReference>
<organism evidence="2 3">
    <name type="scientific">Streptomyces hainanensis</name>
    <dbReference type="NCBI Taxonomy" id="402648"/>
    <lineage>
        <taxon>Bacteria</taxon>
        <taxon>Bacillati</taxon>
        <taxon>Actinomycetota</taxon>
        <taxon>Actinomycetes</taxon>
        <taxon>Kitasatosporales</taxon>
        <taxon>Streptomycetaceae</taxon>
        <taxon>Streptomyces</taxon>
    </lineage>
</organism>
<feature type="non-terminal residue" evidence="2">
    <location>
        <position position="164"/>
    </location>
</feature>
<dbReference type="GO" id="GO:0016740">
    <property type="term" value="F:transferase activity"/>
    <property type="evidence" value="ECO:0007669"/>
    <property type="project" value="UniProtKB-KW"/>
</dbReference>
<dbReference type="InterPro" id="IPR056935">
    <property type="entry name" value="Rv0428c-like_C"/>
</dbReference>
<gene>
    <name evidence="2" type="ORF">E1283_34400</name>
</gene>
<keyword evidence="3" id="KW-1185">Reference proteome</keyword>
<keyword evidence="2" id="KW-0808">Transferase</keyword>
<dbReference type="Proteomes" id="UP000295345">
    <property type="component" value="Unassembled WGS sequence"/>
</dbReference>
<dbReference type="AlphaFoldDB" id="A0A4R4SFR9"/>
<evidence type="ECO:0000313" key="2">
    <source>
        <dbReference type="EMBL" id="TDC62258.1"/>
    </source>
</evidence>